<sequence>MNPKHVTYPMRFSSDDKHLKPIFGEEGLSILRDDMHMECSPYWYRFFAKKFPSHPWPLTINGRPFTIASDAREDLPLTPIEAKCHERTRGRTSLFQHIEPQGPNKEIFVGNQNFDICVNIDARQDPFPETSLRAVVQDIVIILAKEIDLRSKASRLPGYIACCEVVYTGVDDTSDEPWSRWGSRQFTGYPWPGQASELPLYPGMKLCGSKGPERGKREGNIPRVAATVSSGVLLKNQIGQHLMTTAARIVRPGDEVRIREFFLENIIGKAADVIPGTDVALVELDDDISFKNQHGTMPFTRLLGEDLNDALPWNSLVSPATCWPPFTEGIIVAKSVRVVRNPTTTHYRVYHWAWTGQLEDEERPNPALADKMTGAAAVSETGVVTGFLHSKKTWSVGRLFSRLECK</sequence>
<reference evidence="1" key="1">
    <citation type="journal article" date="2021" name="Nat. Commun.">
        <title>Genetic determinants of endophytism in the Arabidopsis root mycobiome.</title>
        <authorList>
            <person name="Mesny F."/>
            <person name="Miyauchi S."/>
            <person name="Thiergart T."/>
            <person name="Pickel B."/>
            <person name="Atanasova L."/>
            <person name="Karlsson M."/>
            <person name="Huettel B."/>
            <person name="Barry K.W."/>
            <person name="Haridas S."/>
            <person name="Chen C."/>
            <person name="Bauer D."/>
            <person name="Andreopoulos W."/>
            <person name="Pangilinan J."/>
            <person name="LaButti K."/>
            <person name="Riley R."/>
            <person name="Lipzen A."/>
            <person name="Clum A."/>
            <person name="Drula E."/>
            <person name="Henrissat B."/>
            <person name="Kohler A."/>
            <person name="Grigoriev I.V."/>
            <person name="Martin F.M."/>
            <person name="Hacquard S."/>
        </authorList>
    </citation>
    <scope>NUCLEOTIDE SEQUENCE</scope>
    <source>
        <strain evidence="1">MPI-CAGE-AT-0023</strain>
    </source>
</reference>
<dbReference type="AlphaFoldDB" id="A0A9P9H2B6"/>
<proteinExistence type="predicted"/>
<evidence type="ECO:0000313" key="2">
    <source>
        <dbReference type="Proteomes" id="UP000720189"/>
    </source>
</evidence>
<dbReference type="RefSeq" id="XP_046049199.1">
    <property type="nucleotide sequence ID" value="XM_046199454.1"/>
</dbReference>
<keyword evidence="2" id="KW-1185">Reference proteome</keyword>
<protein>
    <submittedName>
        <fullName evidence="1">Uncharacterized protein</fullName>
    </submittedName>
</protein>
<name>A0A9P9H2B6_FUSRE</name>
<dbReference type="OrthoDB" id="4155294at2759"/>
<comment type="caution">
    <text evidence="1">The sequence shown here is derived from an EMBL/GenBank/DDBJ whole genome shotgun (WGS) entry which is preliminary data.</text>
</comment>
<gene>
    <name evidence="1" type="ORF">BKA55DRAFT_690118</name>
</gene>
<dbReference type="EMBL" id="JAGMUX010000008">
    <property type="protein sequence ID" value="KAH7249880.1"/>
    <property type="molecule type" value="Genomic_DNA"/>
</dbReference>
<dbReference type="Proteomes" id="UP000720189">
    <property type="component" value="Unassembled WGS sequence"/>
</dbReference>
<evidence type="ECO:0000313" key="1">
    <source>
        <dbReference type="EMBL" id="KAH7249880.1"/>
    </source>
</evidence>
<dbReference type="GeneID" id="70229408"/>
<organism evidence="1 2">
    <name type="scientific">Fusarium redolens</name>
    <dbReference type="NCBI Taxonomy" id="48865"/>
    <lineage>
        <taxon>Eukaryota</taxon>
        <taxon>Fungi</taxon>
        <taxon>Dikarya</taxon>
        <taxon>Ascomycota</taxon>
        <taxon>Pezizomycotina</taxon>
        <taxon>Sordariomycetes</taxon>
        <taxon>Hypocreomycetidae</taxon>
        <taxon>Hypocreales</taxon>
        <taxon>Nectriaceae</taxon>
        <taxon>Fusarium</taxon>
        <taxon>Fusarium redolens species complex</taxon>
    </lineage>
</organism>
<accession>A0A9P9H2B6</accession>